<dbReference type="NCBIfam" id="TIGR04226">
    <property type="entry name" value="RrgB_K2N_iso_D2"/>
    <property type="match status" value="1"/>
</dbReference>
<evidence type="ECO:0000256" key="3">
    <source>
        <dbReference type="ARBA" id="ARBA00022525"/>
    </source>
</evidence>
<dbReference type="InterPro" id="IPR026466">
    <property type="entry name" value="Fim_isopep_form_D2_dom"/>
</dbReference>
<dbReference type="NCBIfam" id="TIGR01167">
    <property type="entry name" value="LPXTG_anchor"/>
    <property type="match status" value="2"/>
</dbReference>
<dbReference type="Pfam" id="PF00746">
    <property type="entry name" value="Gram_pos_anchor"/>
    <property type="match status" value="2"/>
</dbReference>
<feature type="transmembrane region" description="Helical" evidence="7">
    <location>
        <begin position="1382"/>
        <end position="1401"/>
    </location>
</feature>
<feature type="region of interest" description="Disordered" evidence="6">
    <location>
        <begin position="1162"/>
        <end position="1189"/>
    </location>
</feature>
<feature type="domain" description="Gram-positive cocci surface proteins LPxTG" evidence="9">
    <location>
        <begin position="1372"/>
        <end position="1407"/>
    </location>
</feature>
<dbReference type="InterPro" id="IPR041033">
    <property type="entry name" value="SpaA_PFL_dom_1"/>
</dbReference>
<feature type="domain" description="SpaA-like prealbumin fold" evidence="10">
    <location>
        <begin position="400"/>
        <end position="509"/>
    </location>
</feature>
<dbReference type="Gene3D" id="2.60.40.10">
    <property type="entry name" value="Immunoglobulins"/>
    <property type="match status" value="5"/>
</dbReference>
<evidence type="ECO:0000256" key="4">
    <source>
        <dbReference type="ARBA" id="ARBA00022729"/>
    </source>
</evidence>
<evidence type="ECO:0000313" key="11">
    <source>
        <dbReference type="EMBL" id="VYT33374.1"/>
    </source>
</evidence>
<evidence type="ECO:0000256" key="5">
    <source>
        <dbReference type="ARBA" id="ARBA00023088"/>
    </source>
</evidence>
<feature type="chain" id="PRO_5026790419" evidence="8">
    <location>
        <begin position="24"/>
        <end position="1410"/>
    </location>
</feature>
<keyword evidence="7" id="KW-0472">Membrane</keyword>
<dbReference type="Pfam" id="PF17802">
    <property type="entry name" value="SpaA"/>
    <property type="match status" value="5"/>
</dbReference>
<evidence type="ECO:0000259" key="9">
    <source>
        <dbReference type="Pfam" id="PF00746"/>
    </source>
</evidence>
<feature type="domain" description="Gram-positive cocci surface proteins LPxTG" evidence="9">
    <location>
        <begin position="758"/>
        <end position="792"/>
    </location>
</feature>
<protein>
    <submittedName>
        <fullName evidence="11">Cna protein B-type domain protein</fullName>
    </submittedName>
</protein>
<evidence type="ECO:0000256" key="7">
    <source>
        <dbReference type="SAM" id="Phobius"/>
    </source>
</evidence>
<comment type="similarity">
    <text evidence="1">Belongs to the serine-aspartate repeat-containing protein (SDr) family.</text>
</comment>
<feature type="region of interest" description="Disordered" evidence="6">
    <location>
        <begin position="116"/>
        <end position="144"/>
    </location>
</feature>
<keyword evidence="7" id="KW-1133">Transmembrane helix</keyword>
<evidence type="ECO:0000256" key="6">
    <source>
        <dbReference type="SAM" id="MobiDB-lite"/>
    </source>
</evidence>
<feature type="domain" description="SpaA-like prealbumin fold" evidence="10">
    <location>
        <begin position="518"/>
        <end position="598"/>
    </location>
</feature>
<sequence>MKKLKRILALVLICVLFSSTVQAQEIIQESEENTYEKIIEMYLAGEDMEEEAVAYRKETAQRLGLENYLDENAYLTSEYRFENGIGKDGDITDPDLNILVEMATQEEMEEILEKSQVKLSNEDDRSVDARGFTPGQSVGVTQKPRVSGAGNGYFEISGANSYGYCAENKKSFWGNNQTRYGTIREWNDPVVRKILYYSPGGPGYSGGDLGYDMDNATFATGYENGSCNNNGRARSYIASLSGKTDPITWGYHAYIADITPDNYQDVAFLGYIPPAPKQGKVTLKKTSANPSLTNGNPCYSLAGAQFGVYSSSSLSGASRVGTFTTDANGNSNTLTLNAGTYYVKEIKAPKGYAINPETKSVYIPAGGTASVSFSDLPQMDPVGILLGKVDAETNQNKPQGSASLQGAQFTVKYYAGLWEVNKDPAALGKTPARTWVFQTDKDGFCYYSEQYLHSGDQLYKSSSGAASIPIGTVTIQETKAPEGYLLNPEIFVRQITSAGTAENVNTYNKPIVPENVMKLDLKKVQEGTEIPIPGAKFEHTKPDGTKETLVTDEKGCLTFKALQHGHHAITELEVMDGYIVNANIIEFDVAEDNKVTLTSKIDETLGNIKFEVTAQGNISLIVEDLLAPFSLKIHKLNNKDKLLAGAEFTLFSDKDCTQEVTKGITDDQGILNFEDLKVGQKYYLQETKAPAGYRLPLDESGNPVTYEIYTESTPVKDEFIFYVNGEAFTSDSDSEGMFTVTGTKADRVAEMTIINNIGIKLPNTGSNTTLFLMMAALILGVILLFGYRLERRGNMKKKPFKTFMALALSTVVALGGVTSSIGSMQVQAAEARTTVNTPNGVADFRRGDASITIQGNEGQTLAGKKFNVYQLFNAENSVGGESINYTFNEPYAESLKTVVGEKLGKEAASVTEYEVIDYIQSLNNNQVEGSQTEQNVEGSYSEFRYFVEELRDQMVKDQVAADVVLATETKEDNSIEISGLEYGYYIVDEVSEVEGTHSAASMCIVNTANPDADVNIKSDYPTVIKKIQEDDNKDEIGNDGWNDIGDYEIGQTVPYKFESNIPNINGYDTYYYAWHDIMDEALTFDPDSVTIQIQTEDKMYELAKEEFQVITNPGNGETFKVEVQDIKAIVDREFDQKNALDENVYGQKVVLRYDATLNDKAAEDTGRPGFENDVRLEFSNNPDGDGAGDTGYTPWDTVVCFTYKINVLKTNDHDLKLEGAKFRLYSDPELKNEVYVKKTENGYNVINRDSVGGTDHTGGEQPADAVEMVSNAEGTFIIYGLDSGTYYLKETKAPTGYRPLLDPIVLNLKATFTDDRNDYIKGDGATDKTLQDLETTAHIKEFLNGAYKETDIDLTTDVEEGSSNLTVINAVGKKLPITGSSVALIMLVAGTALVAGAFVYGKRKEENEEV</sequence>
<evidence type="ECO:0000256" key="2">
    <source>
        <dbReference type="ARBA" id="ARBA00022512"/>
    </source>
</evidence>
<feature type="domain" description="SpaA-like prealbumin fold" evidence="10">
    <location>
        <begin position="1204"/>
        <end position="1305"/>
    </location>
</feature>
<dbReference type="SUPFAM" id="SSF49478">
    <property type="entry name" value="Cna protein B-type domain"/>
    <property type="match status" value="2"/>
</dbReference>
<gene>
    <name evidence="11" type="ORF">CNLFYP112_00566</name>
</gene>
<keyword evidence="7" id="KW-0812">Transmembrane</keyword>
<accession>A0A6N2VSV4</accession>
<dbReference type="PANTHER" id="PTHR36108:SF13">
    <property type="entry name" value="COLOSSIN-B-RELATED"/>
    <property type="match status" value="1"/>
</dbReference>
<name>A0A6N2VSV4_9FIRM</name>
<feature type="transmembrane region" description="Helical" evidence="7">
    <location>
        <begin position="770"/>
        <end position="790"/>
    </location>
</feature>
<feature type="domain" description="SpaA-like prealbumin fold" evidence="10">
    <location>
        <begin position="630"/>
        <end position="695"/>
    </location>
</feature>
<dbReference type="EMBL" id="CACRTG010000034">
    <property type="protein sequence ID" value="VYT33374.1"/>
    <property type="molecule type" value="Genomic_DNA"/>
</dbReference>
<dbReference type="InterPro" id="IPR019931">
    <property type="entry name" value="LPXTG_anchor"/>
</dbReference>
<keyword evidence="2" id="KW-0134">Cell wall</keyword>
<dbReference type="InterPro" id="IPR013783">
    <property type="entry name" value="Ig-like_fold"/>
</dbReference>
<reference evidence="11" key="1">
    <citation type="submission" date="2019-11" db="EMBL/GenBank/DDBJ databases">
        <authorList>
            <person name="Feng L."/>
        </authorList>
    </citation>
    <scope>NUCLEOTIDE SEQUENCE</scope>
    <source>
        <strain evidence="11">CnexileLFYP112</strain>
    </source>
</reference>
<feature type="domain" description="SpaA-like prealbumin fold" evidence="10">
    <location>
        <begin position="300"/>
        <end position="375"/>
    </location>
</feature>
<evidence type="ECO:0000259" key="10">
    <source>
        <dbReference type="Pfam" id="PF17802"/>
    </source>
</evidence>
<dbReference type="PANTHER" id="PTHR36108">
    <property type="entry name" value="COLOSSIN-B-RELATED"/>
    <property type="match status" value="1"/>
</dbReference>
<dbReference type="Gene3D" id="2.60.40.740">
    <property type="match status" value="1"/>
</dbReference>
<feature type="signal peptide" evidence="8">
    <location>
        <begin position="1"/>
        <end position="23"/>
    </location>
</feature>
<feature type="transmembrane region" description="Helical" evidence="7">
    <location>
        <begin position="802"/>
        <end position="822"/>
    </location>
</feature>
<organism evidence="11">
    <name type="scientific">[Clostridium] nexile</name>
    <dbReference type="NCBI Taxonomy" id="29361"/>
    <lineage>
        <taxon>Bacteria</taxon>
        <taxon>Bacillati</taxon>
        <taxon>Bacillota</taxon>
        <taxon>Clostridia</taxon>
        <taxon>Lachnospirales</taxon>
        <taxon>Lachnospiraceae</taxon>
        <taxon>Tyzzerella</taxon>
    </lineage>
</organism>
<feature type="compositionally biased region" description="Basic and acidic residues" evidence="6">
    <location>
        <begin position="1162"/>
        <end position="1176"/>
    </location>
</feature>
<feature type="compositionally biased region" description="Basic and acidic residues" evidence="6">
    <location>
        <begin position="116"/>
        <end position="128"/>
    </location>
</feature>
<proteinExistence type="inferred from homology"/>
<keyword evidence="3" id="KW-0964">Secreted</keyword>
<keyword evidence="4 8" id="KW-0732">Signal</keyword>
<evidence type="ECO:0000256" key="8">
    <source>
        <dbReference type="SAM" id="SignalP"/>
    </source>
</evidence>
<evidence type="ECO:0000256" key="1">
    <source>
        <dbReference type="ARBA" id="ARBA00007257"/>
    </source>
</evidence>
<keyword evidence="5" id="KW-0572">Peptidoglycan-anchor</keyword>